<dbReference type="PANTHER" id="PTHR11076:SF33">
    <property type="entry name" value="DNA POLYMERASE KAPPA"/>
    <property type="match status" value="1"/>
</dbReference>
<keyword evidence="2" id="KW-0741">SOS mutagenesis</keyword>
<protein>
    <submittedName>
        <fullName evidence="5">SOS mutagenesis and repair protein UmuC</fullName>
    </submittedName>
</protein>
<dbReference type="CDD" id="cd01700">
    <property type="entry name" value="PolY_Pol_V_umuC"/>
    <property type="match status" value="1"/>
</dbReference>
<dbReference type="Gene3D" id="3.40.1170.60">
    <property type="match status" value="1"/>
</dbReference>
<dbReference type="InterPro" id="IPR001126">
    <property type="entry name" value="UmuC"/>
</dbReference>
<evidence type="ECO:0000259" key="4">
    <source>
        <dbReference type="PROSITE" id="PS50173"/>
    </source>
</evidence>
<dbReference type="InterPro" id="IPR017961">
    <property type="entry name" value="DNA_pol_Y-fam_little_finger"/>
</dbReference>
<gene>
    <name evidence="5" type="ORF">AXE80_11955</name>
</gene>
<evidence type="ECO:0000256" key="3">
    <source>
        <dbReference type="ARBA" id="ARBA00023236"/>
    </source>
</evidence>
<dbReference type="GO" id="GO:0003684">
    <property type="term" value="F:damaged DNA binding"/>
    <property type="evidence" value="ECO:0007669"/>
    <property type="project" value="InterPro"/>
</dbReference>
<dbReference type="InterPro" id="IPR050116">
    <property type="entry name" value="DNA_polymerase-Y"/>
</dbReference>
<evidence type="ECO:0000256" key="1">
    <source>
        <dbReference type="ARBA" id="ARBA00010945"/>
    </source>
</evidence>
<sequence>MYGIVDCNSFYASCERAFKPNLIGKPIVVLSNNDGCVIARSKEAKPYVKMGAVAFKNKNDFKKYGIHVFSSNYTLYGDMSSRVMSIISKYVDDIEPYSIDEAFFKLKNVSGKEAELIGKQIKDDVMQHLGLPVSVGIAASKALAKLANNIVKKYPEQTQNVYVIGTDEQRIKALKWTRIGDVWGIGRRLATKLKEMNVDKAYEFTLLSDELVRNKFSVVGLRLKRDLEGKPTIGFEEVHDKYMIATTRSFPNVVSDLKEIEERVATFANSCAEKLRKQKSECSAAYVFLKSNRFGKDYVKLGAMVHFGFATSSSITITKGVLEKLREIFKVGYTYKKAGVILVSIKPNASHQTRLFGDENPKHQLLMRTMDTLNDKMGQGKLKLANQDIKRTWKMRQEHLSPQYTTRLSDIITINCK</sequence>
<evidence type="ECO:0000313" key="6">
    <source>
        <dbReference type="Proteomes" id="UP000092967"/>
    </source>
</evidence>
<keyword evidence="2" id="KW-0227">DNA damage</keyword>
<reference evidence="5 6" key="1">
    <citation type="submission" date="2016-02" db="EMBL/GenBank/DDBJ databases">
        <authorList>
            <person name="Wen L."/>
            <person name="He K."/>
            <person name="Yang H."/>
        </authorList>
    </citation>
    <scope>NUCLEOTIDE SEQUENCE [LARGE SCALE GENOMIC DNA]</scope>
    <source>
        <strain evidence="5 6">CZ1127</strain>
    </source>
</reference>
<dbReference type="Gene3D" id="3.30.70.270">
    <property type="match status" value="1"/>
</dbReference>
<dbReference type="GO" id="GO:0003887">
    <property type="term" value="F:DNA-directed DNA polymerase activity"/>
    <property type="evidence" value="ECO:0007669"/>
    <property type="project" value="UniProtKB-KW"/>
</dbReference>
<evidence type="ECO:0000256" key="2">
    <source>
        <dbReference type="ARBA" id="ARBA00023199"/>
    </source>
</evidence>
<dbReference type="GO" id="GO:0009432">
    <property type="term" value="P:SOS response"/>
    <property type="evidence" value="ECO:0007669"/>
    <property type="project" value="UniProtKB-KW"/>
</dbReference>
<dbReference type="AlphaFoldDB" id="A0A1B1Y856"/>
<dbReference type="GO" id="GO:0042276">
    <property type="term" value="P:error-prone translesion synthesis"/>
    <property type="evidence" value="ECO:0007669"/>
    <property type="project" value="TreeGrafter"/>
</dbReference>
<comment type="similarity">
    <text evidence="1">Belongs to the DNA polymerase type-Y family.</text>
</comment>
<dbReference type="InterPro" id="IPR043502">
    <property type="entry name" value="DNA/RNA_pol_sf"/>
</dbReference>
<keyword evidence="3" id="KW-0742">SOS response</keyword>
<dbReference type="SUPFAM" id="SSF56672">
    <property type="entry name" value="DNA/RNA polymerases"/>
    <property type="match status" value="1"/>
</dbReference>
<dbReference type="Pfam" id="PF00817">
    <property type="entry name" value="IMS"/>
    <property type="match status" value="1"/>
</dbReference>
<dbReference type="STRING" id="1790137.AXE80_11955"/>
<dbReference type="Pfam" id="PF13438">
    <property type="entry name" value="DUF4113"/>
    <property type="match status" value="1"/>
</dbReference>
<dbReference type="EMBL" id="CP014224">
    <property type="protein sequence ID" value="ANW96951.1"/>
    <property type="molecule type" value="Genomic_DNA"/>
</dbReference>
<dbReference type="PANTHER" id="PTHR11076">
    <property type="entry name" value="DNA REPAIR POLYMERASE UMUC / TRANSFERASE FAMILY MEMBER"/>
    <property type="match status" value="1"/>
</dbReference>
<name>A0A1B1Y856_9FLAO</name>
<dbReference type="Proteomes" id="UP000092967">
    <property type="component" value="Chromosome"/>
</dbReference>
<evidence type="ECO:0000313" key="5">
    <source>
        <dbReference type="EMBL" id="ANW96951.1"/>
    </source>
</evidence>
<dbReference type="PROSITE" id="PS50173">
    <property type="entry name" value="UMUC"/>
    <property type="match status" value="1"/>
</dbReference>
<dbReference type="KEGG" id="wfu:AXE80_11955"/>
<dbReference type="InterPro" id="IPR043128">
    <property type="entry name" value="Rev_trsase/Diguanyl_cyclase"/>
</dbReference>
<dbReference type="Pfam" id="PF11799">
    <property type="entry name" value="IMS_C"/>
    <property type="match status" value="1"/>
</dbReference>
<dbReference type="OrthoDB" id="9808813at2"/>
<keyword evidence="6" id="KW-1185">Reference proteome</keyword>
<dbReference type="InterPro" id="IPR025188">
    <property type="entry name" value="DUF4113"/>
</dbReference>
<feature type="domain" description="UmuC" evidence="4">
    <location>
        <begin position="2"/>
        <end position="186"/>
    </location>
</feature>
<organism evidence="5 6">
    <name type="scientific">Wenyingzhuangia fucanilytica</name>
    <dbReference type="NCBI Taxonomy" id="1790137"/>
    <lineage>
        <taxon>Bacteria</taxon>
        <taxon>Pseudomonadati</taxon>
        <taxon>Bacteroidota</taxon>
        <taxon>Flavobacteriia</taxon>
        <taxon>Flavobacteriales</taxon>
        <taxon>Flavobacteriaceae</taxon>
        <taxon>Wenyingzhuangia</taxon>
    </lineage>
</organism>
<accession>A0A1B1Y856</accession>
<proteinExistence type="inferred from homology"/>
<dbReference type="GO" id="GO:0006281">
    <property type="term" value="P:DNA repair"/>
    <property type="evidence" value="ECO:0007669"/>
    <property type="project" value="InterPro"/>
</dbReference>